<organism evidence="6 7">
    <name type="scientific">Amaricoccus solimangrovi</name>
    <dbReference type="NCBI Taxonomy" id="2589815"/>
    <lineage>
        <taxon>Bacteria</taxon>
        <taxon>Pseudomonadati</taxon>
        <taxon>Pseudomonadota</taxon>
        <taxon>Alphaproteobacteria</taxon>
        <taxon>Rhodobacterales</taxon>
        <taxon>Paracoccaceae</taxon>
        <taxon>Amaricoccus</taxon>
    </lineage>
</organism>
<dbReference type="GO" id="GO:0005980">
    <property type="term" value="P:glycogen catabolic process"/>
    <property type="evidence" value="ECO:0007669"/>
    <property type="project" value="InterPro"/>
</dbReference>
<dbReference type="CDD" id="cd02856">
    <property type="entry name" value="E_set_GDE_Isoamylase_N"/>
    <property type="match status" value="1"/>
</dbReference>
<keyword evidence="3" id="KW-0326">Glycosidase</keyword>
<evidence type="ECO:0000313" key="6">
    <source>
        <dbReference type="EMBL" id="TPE52520.1"/>
    </source>
</evidence>
<dbReference type="SUPFAM" id="SSF51445">
    <property type="entry name" value="(Trans)glycosidases"/>
    <property type="match status" value="1"/>
</dbReference>
<dbReference type="RefSeq" id="WP_140453003.1">
    <property type="nucleotide sequence ID" value="NZ_VFRP01000003.1"/>
</dbReference>
<dbReference type="InterPro" id="IPR017853">
    <property type="entry name" value="GH"/>
</dbReference>
<protein>
    <submittedName>
        <fullName evidence="6">Glycogen debranching protein GlgX</fullName>
    </submittedName>
</protein>
<dbReference type="InterPro" id="IPR006047">
    <property type="entry name" value="GH13_cat_dom"/>
</dbReference>
<dbReference type="Proteomes" id="UP000319255">
    <property type="component" value="Unassembled WGS sequence"/>
</dbReference>
<dbReference type="CDD" id="cd11326">
    <property type="entry name" value="AmyAc_Glg_debranch"/>
    <property type="match status" value="1"/>
</dbReference>
<dbReference type="PANTHER" id="PTHR43002">
    <property type="entry name" value="GLYCOGEN DEBRANCHING ENZYME"/>
    <property type="match status" value="1"/>
</dbReference>
<feature type="compositionally biased region" description="Basic and acidic residues" evidence="4">
    <location>
        <begin position="472"/>
        <end position="485"/>
    </location>
</feature>
<gene>
    <name evidence="6" type="primary">glgX</name>
    <name evidence="6" type="ORF">FJM51_04895</name>
</gene>
<dbReference type="SUPFAM" id="SSF81296">
    <property type="entry name" value="E set domains"/>
    <property type="match status" value="1"/>
</dbReference>
<feature type="region of interest" description="Disordered" evidence="4">
    <location>
        <begin position="472"/>
        <end position="492"/>
    </location>
</feature>
<dbReference type="InterPro" id="IPR013780">
    <property type="entry name" value="Glyco_hydro_b"/>
</dbReference>
<proteinExistence type="inferred from homology"/>
<dbReference type="InterPro" id="IPR004193">
    <property type="entry name" value="Glyco_hydro_13_N"/>
</dbReference>
<dbReference type="Pfam" id="PF02922">
    <property type="entry name" value="CBM_48"/>
    <property type="match status" value="1"/>
</dbReference>
<comment type="caution">
    <text evidence="6">The sequence shown here is derived from an EMBL/GenBank/DDBJ whole genome shotgun (WGS) entry which is preliminary data.</text>
</comment>
<dbReference type="OrthoDB" id="3236218at2"/>
<dbReference type="InterPro" id="IPR044505">
    <property type="entry name" value="GlgX_Isoamylase_N_E_set"/>
</dbReference>
<dbReference type="NCBIfam" id="TIGR02100">
    <property type="entry name" value="glgX_debranch"/>
    <property type="match status" value="1"/>
</dbReference>
<dbReference type="Gene3D" id="2.60.40.10">
    <property type="entry name" value="Immunoglobulins"/>
    <property type="match status" value="1"/>
</dbReference>
<evidence type="ECO:0000256" key="3">
    <source>
        <dbReference type="ARBA" id="ARBA00023295"/>
    </source>
</evidence>
<dbReference type="GO" id="GO:0004135">
    <property type="term" value="F:amylo-alpha-1,6-glucosidase activity"/>
    <property type="evidence" value="ECO:0007669"/>
    <property type="project" value="InterPro"/>
</dbReference>
<dbReference type="InterPro" id="IPR011837">
    <property type="entry name" value="Glycogen_debranch_GlgX"/>
</dbReference>
<dbReference type="EMBL" id="VFRP01000003">
    <property type="protein sequence ID" value="TPE52520.1"/>
    <property type="molecule type" value="Genomic_DNA"/>
</dbReference>
<evidence type="ECO:0000259" key="5">
    <source>
        <dbReference type="SMART" id="SM00642"/>
    </source>
</evidence>
<dbReference type="InterPro" id="IPR013783">
    <property type="entry name" value="Ig-like_fold"/>
</dbReference>
<name>A0A501WVS5_9RHOB</name>
<keyword evidence="2" id="KW-0378">Hydrolase</keyword>
<feature type="domain" description="Glycosyl hydrolase family 13 catalytic" evidence="5">
    <location>
        <begin position="187"/>
        <end position="573"/>
    </location>
</feature>
<evidence type="ECO:0000313" key="7">
    <source>
        <dbReference type="Proteomes" id="UP000319255"/>
    </source>
</evidence>
<comment type="similarity">
    <text evidence="1">Belongs to the glycosyl hydrolase 13 family.</text>
</comment>
<dbReference type="Gene3D" id="3.20.20.80">
    <property type="entry name" value="Glycosidases"/>
    <property type="match status" value="1"/>
</dbReference>
<evidence type="ECO:0000256" key="1">
    <source>
        <dbReference type="ARBA" id="ARBA00008061"/>
    </source>
</evidence>
<dbReference type="Pfam" id="PF00128">
    <property type="entry name" value="Alpha-amylase"/>
    <property type="match status" value="1"/>
</dbReference>
<sequence length="694" mass="77734">MPESIRVTAGLPYPLGATWDGSGVNVAVFSAHARKIELCLFDDDGKRETARIPLPEYTHEVWHGYFPDLHPGQLYGLRVHGPYAPEAGHRFNPNKLLLDPYAKEIRGQIRWHDSLHGYRIGHSKQDLSFDKRDSARAMPKCRIIDPAHTWGHDDRPRRPWAETVIYEAHVKGITARKPDVPEELRGSFAALATPGVIEHLASLGVTAVELMPIHAFFDDRYLTEKGLHNYWGYSTLGFFAPAPRYIAPGHNLHDFKLMVQRLHGAGIEVIMDVVYNHTAEGNHLGPTLSFRGIDNLSYYVPADDPRYIYDTTGCGNNLNIRHPRVLQMVMDSLRYWVEDCHIDGFRFDLAVTLSRDRDNFDTNSPFLDAVAQDPVLAHVKMISESWDLGPNGYQVGGFPPGWAEWNGRYRDSMRGFVKGDPGAIPALATHLLGSSDIFDRRGRRPWASVNFMTAHDGFTLMDLYSYNEKHNEANGEENRDGHNDNRSWNCGVEGPSDDPAVIALRDRMRRMAMAALILSNGTPMILMGDEIGHSQQGNNNAYCQDSELTWMTWELDERAMSFKEFVAGALGLRRELAPLRSYRYLHGDPVGGEGGPPDVRWLRRDGKDTTHADWADTEDRDVAVVLRDTRDAVFIIANSSDQEITVIAPEAGEGRAWRLRLDSGTGKIDPDTPPVVAGDGIAMPGRAILLFSAV</sequence>
<keyword evidence="7" id="KW-1185">Reference proteome</keyword>
<dbReference type="SUPFAM" id="SSF51011">
    <property type="entry name" value="Glycosyl hydrolase domain"/>
    <property type="match status" value="1"/>
</dbReference>
<evidence type="ECO:0000256" key="2">
    <source>
        <dbReference type="ARBA" id="ARBA00022801"/>
    </source>
</evidence>
<accession>A0A501WVS5</accession>
<dbReference type="SMART" id="SM00642">
    <property type="entry name" value="Aamy"/>
    <property type="match status" value="1"/>
</dbReference>
<dbReference type="Gene3D" id="2.60.40.1180">
    <property type="entry name" value="Golgi alpha-mannosidase II"/>
    <property type="match status" value="1"/>
</dbReference>
<dbReference type="AlphaFoldDB" id="A0A501WVS5"/>
<reference evidence="6 7" key="1">
    <citation type="submission" date="2019-06" db="EMBL/GenBank/DDBJ databases">
        <title>A novel bacterium of genus Amaricoccus, isolated from marine sediment.</title>
        <authorList>
            <person name="Huang H."/>
            <person name="Mo K."/>
            <person name="Hu Y."/>
        </authorList>
    </citation>
    <scope>NUCLEOTIDE SEQUENCE [LARGE SCALE GENOMIC DNA]</scope>
    <source>
        <strain evidence="6 7">HB172011</strain>
    </source>
</reference>
<dbReference type="InterPro" id="IPR014756">
    <property type="entry name" value="Ig_E-set"/>
</dbReference>
<evidence type="ECO:0000256" key="4">
    <source>
        <dbReference type="SAM" id="MobiDB-lite"/>
    </source>
</evidence>